<organism evidence="3">
    <name type="scientific">Ralstonia solanacearum</name>
    <name type="common">Pseudomonas solanacearum</name>
    <dbReference type="NCBI Taxonomy" id="305"/>
    <lineage>
        <taxon>Bacteria</taxon>
        <taxon>Pseudomonadati</taxon>
        <taxon>Pseudomonadota</taxon>
        <taxon>Betaproteobacteria</taxon>
        <taxon>Burkholderiales</taxon>
        <taxon>Burkholderiaceae</taxon>
        <taxon>Ralstonia</taxon>
        <taxon>Ralstonia solanacearum species complex</taxon>
    </lineage>
</organism>
<dbReference type="Proteomes" id="UP000262427">
    <property type="component" value="Chromosome CM"/>
</dbReference>
<keyword evidence="1" id="KW-0472">Membrane</keyword>
<feature type="transmembrane region" description="Helical" evidence="1">
    <location>
        <begin position="12"/>
        <end position="30"/>
    </location>
</feature>
<evidence type="ECO:0000313" key="5">
    <source>
        <dbReference type="Proteomes" id="UP000262427"/>
    </source>
</evidence>
<dbReference type="EMBL" id="CP025741">
    <property type="protein sequence ID" value="AYA47376.1"/>
    <property type="molecule type" value="Genomic_DNA"/>
</dbReference>
<dbReference type="EMBL" id="LN899821">
    <property type="protein sequence ID" value="CUV16202.1"/>
    <property type="molecule type" value="Genomic_DNA"/>
</dbReference>
<evidence type="ECO:0000313" key="3">
    <source>
        <dbReference type="EMBL" id="CUV16202.1"/>
    </source>
</evidence>
<keyword evidence="1 3" id="KW-0812">Transmembrane</keyword>
<evidence type="ECO:0000313" key="4">
    <source>
        <dbReference type="EMBL" id="CUV28617.1"/>
    </source>
</evidence>
<dbReference type="AlphaFoldDB" id="A0A0K1ZMG0"/>
<proteinExistence type="predicted"/>
<evidence type="ECO:0000256" key="1">
    <source>
        <dbReference type="SAM" id="Phobius"/>
    </source>
</evidence>
<dbReference type="PATRIC" id="fig|305.92.peg.2820"/>
<reference evidence="3" key="1">
    <citation type="submission" date="2015-10" db="EMBL/GenBank/DDBJ databases">
        <authorList>
            <person name="Gilbert D.G."/>
        </authorList>
    </citation>
    <scope>NUCLEOTIDE SEQUENCE</scope>
    <source>
        <strain evidence="3">Phyl III-seqv23</strain>
    </source>
</reference>
<keyword evidence="1" id="KW-1133">Transmembrane helix</keyword>
<evidence type="ECO:0000313" key="2">
    <source>
        <dbReference type="EMBL" id="AYA47376.1"/>
    </source>
</evidence>
<accession>A0A0K1ZMG0</accession>
<reference evidence="5" key="3">
    <citation type="submission" date="2018-01" db="EMBL/GenBank/DDBJ databases">
        <title>Raltonia solanacearum P824 infects blueberry.</title>
        <authorList>
            <person name="Bocsanczy A.M."/>
            <person name="Norman D.J."/>
        </authorList>
    </citation>
    <scope>NUCLEOTIDE SEQUENCE [LARGE SCALE GENOMIC DNA]</scope>
    <source>
        <strain evidence="5">P824</strain>
    </source>
</reference>
<gene>
    <name evidence="3" type="ORF">PSS4_v1_40054</name>
    <name evidence="2" type="ORF">RSP824_13360</name>
    <name evidence="4" type="ORF">RUN1985_v1_270013</name>
</gene>
<sequence length="125" mass="13401">METAKPGMTHPWWQPGVFASAPAIFLWVCAQLPADMLGNLFHAGTSPESLTHVGDTLFVVGWTASGVLLWHGRRHVEPQGTETALPGAVVDAAPGVGPADAHGLAALRRNVARRLERLRHPIPLH</sequence>
<dbReference type="EMBL" id="LN899824">
    <property type="protein sequence ID" value="CUV28617.1"/>
    <property type="molecule type" value="Genomic_DNA"/>
</dbReference>
<protein>
    <submittedName>
        <fullName evidence="3">Putative transmembrane protein</fullName>
    </submittedName>
</protein>
<reference evidence="2" key="2">
    <citation type="submission" date="2018-01" db="EMBL/GenBank/DDBJ databases">
        <title>Ralstonia pseudosolanacearum P824 infects blueberry.</title>
        <authorList>
            <person name="Bocsanczy A.M."/>
            <person name="Norman D.J."/>
        </authorList>
    </citation>
    <scope>NUCLEOTIDE SEQUENCE</scope>
    <source>
        <strain evidence="2">P824</strain>
    </source>
</reference>
<name>A0A0K1ZMG0_RALSL</name>